<evidence type="ECO:0000259" key="3">
    <source>
        <dbReference type="Pfam" id="PF24755"/>
    </source>
</evidence>
<gene>
    <name evidence="4" type="ORF">ACFFHW_06970</name>
</gene>
<dbReference type="PANTHER" id="PTHR30029:SF2">
    <property type="entry name" value="STAGE V SPORULATION PROTEIN R"/>
    <property type="match status" value="1"/>
</dbReference>
<feature type="domain" description="SpoVR-like C-terminal" evidence="3">
    <location>
        <begin position="449"/>
        <end position="501"/>
    </location>
</feature>
<keyword evidence="5" id="KW-1185">Reference proteome</keyword>
<dbReference type="Pfam" id="PF24755">
    <property type="entry name" value="SpoVR_C"/>
    <property type="match status" value="1"/>
</dbReference>
<dbReference type="InterPro" id="IPR056174">
    <property type="entry name" value="SpoVR_N"/>
</dbReference>
<evidence type="ECO:0000313" key="4">
    <source>
        <dbReference type="EMBL" id="MFC0267737.1"/>
    </source>
</evidence>
<accession>A0ABV6G261</accession>
<feature type="domain" description="SpoVR protein-like N-terminal" evidence="2">
    <location>
        <begin position="19"/>
        <end position="446"/>
    </location>
</feature>
<dbReference type="InterPro" id="IPR057270">
    <property type="entry name" value="Ycgb-like"/>
</dbReference>
<proteinExistence type="predicted"/>
<dbReference type="PANTHER" id="PTHR30029">
    <property type="entry name" value="STAGE V SPORULATION PROTEIN R"/>
    <property type="match status" value="1"/>
</dbReference>
<feature type="region of interest" description="Disordered" evidence="1">
    <location>
        <begin position="220"/>
        <end position="239"/>
    </location>
</feature>
<dbReference type="Proteomes" id="UP001589814">
    <property type="component" value="Unassembled WGS sequence"/>
</dbReference>
<name>A0ABV6G261_9GAMM</name>
<dbReference type="InterPro" id="IPR057008">
    <property type="entry name" value="SpoVR-like_C"/>
</dbReference>
<dbReference type="NCBIfam" id="NF008737">
    <property type="entry name" value="PRK11767.1"/>
    <property type="match status" value="1"/>
</dbReference>
<evidence type="ECO:0000313" key="5">
    <source>
        <dbReference type="Proteomes" id="UP001589814"/>
    </source>
</evidence>
<reference evidence="4 5" key="1">
    <citation type="submission" date="2024-09" db="EMBL/GenBank/DDBJ databases">
        <authorList>
            <person name="Sun Q."/>
            <person name="Mori K."/>
        </authorList>
    </citation>
    <scope>NUCLEOTIDE SEQUENCE [LARGE SCALE GENOMIC DNA]</scope>
    <source>
        <strain evidence="4 5">CCM 7415</strain>
    </source>
</reference>
<evidence type="ECO:0000259" key="2">
    <source>
        <dbReference type="Pfam" id="PF04293"/>
    </source>
</evidence>
<protein>
    <submittedName>
        <fullName evidence="4">SpoVR family protein</fullName>
    </submittedName>
</protein>
<dbReference type="Pfam" id="PF04293">
    <property type="entry name" value="SpoVR"/>
    <property type="match status" value="1"/>
</dbReference>
<dbReference type="EMBL" id="JBHLVX010000023">
    <property type="protein sequence ID" value="MFC0267737.1"/>
    <property type="molecule type" value="Genomic_DNA"/>
</dbReference>
<sequence length="514" mass="60145">MSDSVSAIHDEEYHARGSDWSFADLEYYEREINRIAGEFGLDIYPNQIEIITSEQMMDAYSSIGMPVGYSHWSFGKQFLSVEQAYRRGQMGLAYELVINSDPCIAYLMEENTLMMQILVMAHACHGHNSFFKGNYLFRAWTDASAIVDYLVFARRYVAECEERHGVDAVEQLLDACHALQNHGVDRYKRPSPISAEEESRRQQEREAYLQQQLNTLWSTIPQAPREQRAPAGDDPLGLRDRPRYPAEPQENLLYFIEKNAPLLAPWQREIVRIVRKLAQYFYPQRQTQVMNEGWATFWHYQIMHRLYDDKLIDEGVMLEFLQSHTAVVAQPPFDSPYYSGLNPYALGFAMFSDIRRICETPTEEDRRWFPDTAGSDWLETVHFAMQNFKDESFIQQFLSPQVMRDLHLFAIVDDDQDDMIEIDAIHDERGYRRVREALSAQYALGQREPDIQVWAADVHGDRSLTLRHQRRDRRELDASLAPVLRYLHQLWGFPVHLESVEDDEVVERHSWPEA</sequence>
<comment type="caution">
    <text evidence="4">The sequence shown here is derived from an EMBL/GenBank/DDBJ whole genome shotgun (WGS) entry which is preliminary data.</text>
</comment>
<dbReference type="RefSeq" id="WP_019951705.1">
    <property type="nucleotide sequence ID" value="NZ_JBHLVX010000023.1"/>
</dbReference>
<evidence type="ECO:0000256" key="1">
    <source>
        <dbReference type="SAM" id="MobiDB-lite"/>
    </source>
</evidence>
<dbReference type="InterPro" id="IPR007390">
    <property type="entry name" value="Spore_V_R"/>
</dbReference>
<organism evidence="4 5">
    <name type="scientific">Kushneria aurantia</name>
    <dbReference type="NCBI Taxonomy" id="504092"/>
    <lineage>
        <taxon>Bacteria</taxon>
        <taxon>Pseudomonadati</taxon>
        <taxon>Pseudomonadota</taxon>
        <taxon>Gammaproteobacteria</taxon>
        <taxon>Oceanospirillales</taxon>
        <taxon>Halomonadaceae</taxon>
        <taxon>Kushneria</taxon>
    </lineage>
</organism>